<dbReference type="Gene3D" id="3.30.1370.30">
    <property type="match status" value="1"/>
</dbReference>
<dbReference type="InterPro" id="IPR000630">
    <property type="entry name" value="Ribosomal_uS8"/>
</dbReference>
<proteinExistence type="inferred from homology"/>
<comment type="similarity">
    <text evidence="1">Belongs to the universal ribosomal protein uS8 family.</text>
</comment>
<dbReference type="GO" id="GO:0005737">
    <property type="term" value="C:cytoplasm"/>
    <property type="evidence" value="ECO:0007669"/>
    <property type="project" value="UniProtKB-ARBA"/>
</dbReference>
<protein>
    <recommendedName>
        <fullName evidence="4">Small ribosomal subunit protein uS8</fullName>
    </recommendedName>
    <alternativeName>
        <fullName evidence="5">30S ribosomal protein S8</fullName>
    </alternativeName>
</protein>
<evidence type="ECO:0000256" key="5">
    <source>
        <dbReference type="ARBA" id="ARBA00035525"/>
    </source>
</evidence>
<dbReference type="Pfam" id="PF00410">
    <property type="entry name" value="Ribosomal_S8"/>
    <property type="match status" value="1"/>
</dbReference>
<accession>A0A1F8EFG5</accession>
<dbReference type="Proteomes" id="UP000177594">
    <property type="component" value="Unassembled WGS sequence"/>
</dbReference>
<dbReference type="EMBL" id="MGIZ01000015">
    <property type="protein sequence ID" value="OGM99584.1"/>
    <property type="molecule type" value="Genomic_DNA"/>
</dbReference>
<evidence type="ECO:0000313" key="6">
    <source>
        <dbReference type="EMBL" id="OGM99584.1"/>
    </source>
</evidence>
<evidence type="ECO:0000313" key="7">
    <source>
        <dbReference type="Proteomes" id="UP000177594"/>
    </source>
</evidence>
<dbReference type="PANTHER" id="PTHR11758">
    <property type="entry name" value="40S RIBOSOMAL PROTEIN S15A"/>
    <property type="match status" value="1"/>
</dbReference>
<sequence>MLVQIKNAQAVGKEQISVPFSNMKFKIAQILKENGFIIDLEKKKKKTKKSELDYLSISLKYDEDKHSGIDGFKIISKPSRHIYIGAKDIKPVRSGYGIAAISTSKGVMSSKEARKQNLGGEILFEVW</sequence>
<dbReference type="GO" id="GO:0006412">
    <property type="term" value="P:translation"/>
    <property type="evidence" value="ECO:0007669"/>
    <property type="project" value="InterPro"/>
</dbReference>
<evidence type="ECO:0000256" key="3">
    <source>
        <dbReference type="ARBA" id="ARBA00023274"/>
    </source>
</evidence>
<dbReference type="AlphaFoldDB" id="A0A1F8EFG5"/>
<dbReference type="GO" id="GO:1990904">
    <property type="term" value="C:ribonucleoprotein complex"/>
    <property type="evidence" value="ECO:0007669"/>
    <property type="project" value="UniProtKB-KW"/>
</dbReference>
<gene>
    <name evidence="6" type="ORF">A2817_01830</name>
</gene>
<dbReference type="InterPro" id="IPR035987">
    <property type="entry name" value="Ribosomal_uS8_sf"/>
</dbReference>
<organism evidence="6 7">
    <name type="scientific">Candidatus Yanofskybacteria bacterium RIFCSPHIGHO2_01_FULL_39_8b</name>
    <dbReference type="NCBI Taxonomy" id="1802659"/>
    <lineage>
        <taxon>Bacteria</taxon>
        <taxon>Candidatus Yanofskyibacteriota</taxon>
    </lineage>
</organism>
<evidence type="ECO:0000256" key="4">
    <source>
        <dbReference type="ARBA" id="ARBA00035258"/>
    </source>
</evidence>
<dbReference type="NCBIfam" id="NF001109">
    <property type="entry name" value="PRK00136.1"/>
    <property type="match status" value="1"/>
</dbReference>
<comment type="caution">
    <text evidence="6">The sequence shown here is derived from an EMBL/GenBank/DDBJ whole genome shotgun (WGS) entry which is preliminary data.</text>
</comment>
<dbReference type="GO" id="GO:0005840">
    <property type="term" value="C:ribosome"/>
    <property type="evidence" value="ECO:0007669"/>
    <property type="project" value="UniProtKB-KW"/>
</dbReference>
<dbReference type="SUPFAM" id="SSF56047">
    <property type="entry name" value="Ribosomal protein S8"/>
    <property type="match status" value="1"/>
</dbReference>
<reference evidence="6 7" key="1">
    <citation type="journal article" date="2016" name="Nat. Commun.">
        <title>Thousands of microbial genomes shed light on interconnected biogeochemical processes in an aquifer system.</title>
        <authorList>
            <person name="Anantharaman K."/>
            <person name="Brown C.T."/>
            <person name="Hug L.A."/>
            <person name="Sharon I."/>
            <person name="Castelle C.J."/>
            <person name="Probst A.J."/>
            <person name="Thomas B.C."/>
            <person name="Singh A."/>
            <person name="Wilkins M.J."/>
            <person name="Karaoz U."/>
            <person name="Brodie E.L."/>
            <person name="Williams K.H."/>
            <person name="Hubbard S.S."/>
            <person name="Banfield J.F."/>
        </authorList>
    </citation>
    <scope>NUCLEOTIDE SEQUENCE [LARGE SCALE GENOMIC DNA]</scope>
</reference>
<evidence type="ECO:0000256" key="1">
    <source>
        <dbReference type="ARBA" id="ARBA00006471"/>
    </source>
</evidence>
<keyword evidence="3" id="KW-0687">Ribonucleoprotein</keyword>
<dbReference type="GO" id="GO:0003735">
    <property type="term" value="F:structural constituent of ribosome"/>
    <property type="evidence" value="ECO:0007669"/>
    <property type="project" value="InterPro"/>
</dbReference>
<keyword evidence="2 6" id="KW-0689">Ribosomal protein</keyword>
<dbReference type="Gene3D" id="3.30.1490.10">
    <property type="match status" value="1"/>
</dbReference>
<evidence type="ECO:0000256" key="2">
    <source>
        <dbReference type="ARBA" id="ARBA00022980"/>
    </source>
</evidence>
<dbReference type="FunFam" id="3.30.1490.10:FF:000001">
    <property type="entry name" value="30S ribosomal protein S8"/>
    <property type="match status" value="1"/>
</dbReference>
<name>A0A1F8EFG5_9BACT</name>